<protein>
    <submittedName>
        <fullName evidence="2">Uncharacterized protein</fullName>
    </submittedName>
</protein>
<evidence type="ECO:0000256" key="1">
    <source>
        <dbReference type="SAM" id="SignalP"/>
    </source>
</evidence>
<organism evidence="2 3">
    <name type="scientific">Ahniella affigens</name>
    <dbReference type="NCBI Taxonomy" id="2021234"/>
    <lineage>
        <taxon>Bacteria</taxon>
        <taxon>Pseudomonadati</taxon>
        <taxon>Pseudomonadota</taxon>
        <taxon>Gammaproteobacteria</taxon>
        <taxon>Lysobacterales</taxon>
        <taxon>Rhodanobacteraceae</taxon>
        <taxon>Ahniella</taxon>
    </lineage>
</organism>
<evidence type="ECO:0000313" key="3">
    <source>
        <dbReference type="Proteomes" id="UP000241074"/>
    </source>
</evidence>
<gene>
    <name evidence="2" type="ORF">C7S18_19165</name>
</gene>
<name>A0A2P1PWD0_9GAMM</name>
<feature type="chain" id="PRO_5015121965" evidence="1">
    <location>
        <begin position="21"/>
        <end position="131"/>
    </location>
</feature>
<dbReference type="EMBL" id="CP027860">
    <property type="protein sequence ID" value="AVP99158.1"/>
    <property type="molecule type" value="Genomic_DNA"/>
</dbReference>
<dbReference type="KEGG" id="xba:C7S18_19165"/>
<dbReference type="AlphaFoldDB" id="A0A2P1PWD0"/>
<proteinExistence type="predicted"/>
<reference evidence="2 3" key="2">
    <citation type="submission" date="2018-03" db="EMBL/GenBank/DDBJ databases">
        <authorList>
            <person name="Keele B.F."/>
        </authorList>
    </citation>
    <scope>NUCLEOTIDE SEQUENCE [LARGE SCALE GENOMIC DNA]</scope>
    <source>
        <strain evidence="2 3">D13</strain>
    </source>
</reference>
<evidence type="ECO:0000313" key="2">
    <source>
        <dbReference type="EMBL" id="AVP99158.1"/>
    </source>
</evidence>
<keyword evidence="1" id="KW-0732">Signal</keyword>
<dbReference type="RefSeq" id="WP_106893078.1">
    <property type="nucleotide sequence ID" value="NZ_CP027860.1"/>
</dbReference>
<keyword evidence="3" id="KW-1185">Reference proteome</keyword>
<dbReference type="Proteomes" id="UP000241074">
    <property type="component" value="Chromosome"/>
</dbReference>
<feature type="signal peptide" evidence="1">
    <location>
        <begin position="1"/>
        <end position="20"/>
    </location>
</feature>
<accession>A0A2P1PWD0</accession>
<sequence length="131" mass="14034">MRSSVWLLTTAASWLLPLQATLGAGWKSDEPFLLRLDNYTYPLPAGAMVFSSGGQITFQTPLQLSQCQRQSGGSLVVSSYRLVYDGLGRSLYLSRPDFAIDGGVISLQSSSGDMVCAGGSPAADVFRNSFE</sequence>
<reference evidence="2 3" key="1">
    <citation type="submission" date="2018-03" db="EMBL/GenBank/DDBJ databases">
        <title>Ahniella affigens gen. nov., sp. nov., a gammaproteobacterium isolated from sandy soil near a stream.</title>
        <authorList>
            <person name="Ko Y."/>
            <person name="Kim J.-H."/>
        </authorList>
    </citation>
    <scope>NUCLEOTIDE SEQUENCE [LARGE SCALE GENOMIC DNA]</scope>
    <source>
        <strain evidence="2 3">D13</strain>
    </source>
</reference>